<proteinExistence type="predicted"/>
<dbReference type="EMBL" id="CP017834">
    <property type="protein sequence ID" value="APJ02908.1"/>
    <property type="molecule type" value="Genomic_DNA"/>
</dbReference>
<sequence length="387" mass="44178">MLDETMILFENNENNFNQEKIEKNLSDIKEFIQIDFKIGNHLAPIDIYLFLNGIVNDDIYALQSLLSQNENQQLPIHISKHINYSSAKKLAFALKENRISLKTKVNVKINKENKSCELYINGHNFKNKLSFETPAGIPIYTAVYCLNNTYQVQKIHPSESQTNLNVVFNEFVERKNKPDFLPNPLKSQYDLPIKSNGNEELNKNEIKNEELAERNIKFVTGVGVLKDFGTLKNYKLRNLNFPEGTLFYSTSSFQYKYFLLQFDYARIKFQENLEISYQNSLSNQNNKIQSSIMGGGVFIRPGMGLRSEIFSFSDSFALEGGILVNSLFLNGEYHSFNQAALGLQSHLGLACYLGSGFLFKLQLGTSYLFGKLQGLQVDSQVLLGYSF</sequence>
<dbReference type="AlphaFoldDB" id="A0A1L4CY85"/>
<dbReference type="Proteomes" id="UP000184731">
    <property type="component" value="Chromosome"/>
</dbReference>
<accession>A0A1L4CY85</accession>
<reference evidence="1 2" key="1">
    <citation type="submission" date="2016-10" db="EMBL/GenBank/DDBJ databases">
        <title>Silvanigrella aquatica sp. nov., isolated from a freshwater lake located in the Black Forest, Germany, description of Silvanigrellaceae fam. nov., Silvanigrellales ord. nov., reclassification of the order Bdellovibrionales in the class Oligoflexia, reclassification of the families Bacteriovoracaceae and Halobacteriovoraceae in the new order Bacteriovoracales ord. nov., and reclassification of the family Pseudobacteriovoracaceae in the order Oligoflexiales.</title>
        <authorList>
            <person name="Hahn M.W."/>
            <person name="Schmidt J."/>
            <person name="Koll U."/>
            <person name="Rohde M."/>
            <person name="Verbag S."/>
            <person name="Pitt A."/>
            <person name="Nakai R."/>
            <person name="Naganuma T."/>
            <person name="Lang E."/>
        </authorList>
    </citation>
    <scope>NUCLEOTIDE SEQUENCE [LARGE SCALE GENOMIC DNA]</scope>
    <source>
        <strain evidence="1 2">MWH-Nonnen-W8red</strain>
    </source>
</reference>
<gene>
    <name evidence="1" type="ORF">AXG55_02820</name>
</gene>
<evidence type="ECO:0000313" key="1">
    <source>
        <dbReference type="EMBL" id="APJ02908.1"/>
    </source>
</evidence>
<evidence type="ECO:0000313" key="2">
    <source>
        <dbReference type="Proteomes" id="UP000184731"/>
    </source>
</evidence>
<organism evidence="1 2">
    <name type="scientific">Silvanigrella aquatica</name>
    <dbReference type="NCBI Taxonomy" id="1915309"/>
    <lineage>
        <taxon>Bacteria</taxon>
        <taxon>Pseudomonadati</taxon>
        <taxon>Bdellovibrionota</taxon>
        <taxon>Oligoflexia</taxon>
        <taxon>Silvanigrellales</taxon>
        <taxon>Silvanigrellaceae</taxon>
        <taxon>Silvanigrella</taxon>
    </lineage>
</organism>
<name>A0A1L4CY85_9BACT</name>
<dbReference type="KEGG" id="saqi:AXG55_02820"/>
<keyword evidence="2" id="KW-1185">Reference proteome</keyword>
<protein>
    <submittedName>
        <fullName evidence="1">Uncharacterized protein</fullName>
    </submittedName>
</protein>